<dbReference type="InterPro" id="IPR036942">
    <property type="entry name" value="Beta-barrel_TonB_sf"/>
</dbReference>
<evidence type="ECO:0000256" key="4">
    <source>
        <dbReference type="ARBA" id="ARBA00022692"/>
    </source>
</evidence>
<dbReference type="InterPro" id="IPR011662">
    <property type="entry name" value="Secretin/TonB_short_N"/>
</dbReference>
<dbReference type="Pfam" id="PF07660">
    <property type="entry name" value="STN"/>
    <property type="match status" value="1"/>
</dbReference>
<dbReference type="EMBL" id="FOBB01000001">
    <property type="protein sequence ID" value="SEK38598.1"/>
    <property type="molecule type" value="Genomic_DNA"/>
</dbReference>
<organism evidence="10 11">
    <name type="scientific">Chitinophaga rupis</name>
    <dbReference type="NCBI Taxonomy" id="573321"/>
    <lineage>
        <taxon>Bacteria</taxon>
        <taxon>Pseudomonadati</taxon>
        <taxon>Bacteroidota</taxon>
        <taxon>Chitinophagia</taxon>
        <taxon>Chitinophagales</taxon>
        <taxon>Chitinophagaceae</taxon>
        <taxon>Chitinophaga</taxon>
    </lineage>
</organism>
<gene>
    <name evidence="10" type="ORF">SAMN04488505_10198</name>
</gene>
<dbReference type="InterPro" id="IPR039426">
    <property type="entry name" value="TonB-dep_rcpt-like"/>
</dbReference>
<feature type="domain" description="Secretin/TonB short N-terminal" evidence="9">
    <location>
        <begin position="62"/>
        <end position="113"/>
    </location>
</feature>
<dbReference type="SMART" id="SM00965">
    <property type="entry name" value="STN"/>
    <property type="match status" value="1"/>
</dbReference>
<dbReference type="InterPro" id="IPR023996">
    <property type="entry name" value="TonB-dep_OMP_SusC/RagA"/>
</dbReference>
<evidence type="ECO:0000256" key="6">
    <source>
        <dbReference type="ARBA" id="ARBA00023237"/>
    </source>
</evidence>
<dbReference type="RefSeq" id="WP_089906204.1">
    <property type="nucleotide sequence ID" value="NZ_FOBB01000001.1"/>
</dbReference>
<sequence>MGFAAMRFNLMLLLLCVCLVSAALPAFAGNIMFFQHTDKVTLSADQWPLREVLKAMNRQTGYYFFYSADLVNNNEKVTLHVKEAAVENVLQQLLKGKGLIWVFNGNTVIIKKAPPVAAPASGTLRDSLLTFLNGQVTDISGTPLAGATVLVDGTPKGATTNEQGRFVIDGITRPITLQVSYAGYLKQQVRLNETGNVQIRLQKEILDITSVSVVATGYQAIPRERATGSFVKLDNELLNRKVSTGILDRLDGVASGVLFDKRDAASTRIQIRGLYTLTSAIAQPLVVVDNFPYEGDINDINPNDVENITILKDAAAASIWGAKAGNGVIVITTKKGRYDQAPRVSFNSNVTVINKPELFRLPQMPASDLIDLEEFLFSKGYYNSAINDRRYPPVTPVVDLLVRERNGQLSAAETKAAIDKLRSIDVRNDFLKYIYRQGINQQYAANVSGGSKKVKYFFSTGYDKNSTNLVGNTYQRITLRTDNTWQATRKLQVQTGIQYTQHDDTNNSTGPYNSNAYKLGTRALPPYSRLADDNGNPLTLDTRYADTYTDTAGHGLLLDWKYRPLQEMALNDKTSRAQVLIANLGLQYNFSNTISAEVKYQYQRADRNSRAYYSTQTFFARDLINRYSQIHGDSVTYIVPNAPVTDRSASLQQGHMLRGQLNFNHTWAGKHQLAAIAGAELRQLHTAGNSYRDYGNTAVDLLRYYPLFTGRTATIPSNTDIDDRLDRFTSAYANAAYTYDNRYTFSASARKDASNLFGVRANRKGVPLWSAGAAWKISNERFYRAGWLPYLNLRLSYGSGGNVNNAIAALATIYKYDASFQFTNLPFATMLNVANPELRWEKVNTLNAGLDFTFKNNRLSGSIEYYHKQSVDVIGLEALDPTTGLGAALTNSADIKGRGVEVQLYGKAINTSAFQWQSSLLFNYVHYAVSRYLLPPLTNGFVSDGETIIPLPGYNPYLLVSYNWAGLDPATGDPRGYLNKSISTDYAALIKNPLAEQVIHGPALPTYFGNVLNTFSWRNISLSANITYRLGYYFRRNTIAYNTLFASGAGHSDYQQRWQQPGDEKHTNVPSLVYPNPAYRDLFYTYSSITVEKGDHVRWEDVRLNYTLKKGMNSRTFFRQLQFYTYITNLNILIWKANKAGLDPDFPSGLRTPRAFAFGIKADF</sequence>
<dbReference type="AlphaFoldDB" id="A0A1H7GKI5"/>
<evidence type="ECO:0000256" key="3">
    <source>
        <dbReference type="ARBA" id="ARBA00022452"/>
    </source>
</evidence>
<dbReference type="InterPro" id="IPR037066">
    <property type="entry name" value="Plug_dom_sf"/>
</dbReference>
<dbReference type="STRING" id="573321.SAMN04488505_10198"/>
<keyword evidence="11" id="KW-1185">Reference proteome</keyword>
<dbReference type="GO" id="GO:0009279">
    <property type="term" value="C:cell outer membrane"/>
    <property type="evidence" value="ECO:0007669"/>
    <property type="project" value="UniProtKB-SubCell"/>
</dbReference>
<comment type="subcellular location">
    <subcellularLocation>
        <location evidence="1 7">Cell outer membrane</location>
        <topology evidence="1 7">Multi-pass membrane protein</topology>
    </subcellularLocation>
</comment>
<dbReference type="Gene3D" id="2.60.40.1120">
    <property type="entry name" value="Carboxypeptidase-like, regulatory domain"/>
    <property type="match status" value="1"/>
</dbReference>
<keyword evidence="8" id="KW-0732">Signal</keyword>
<dbReference type="InterPro" id="IPR023997">
    <property type="entry name" value="TonB-dep_OMP_SusC/RagA_CS"/>
</dbReference>
<comment type="similarity">
    <text evidence="7">Belongs to the TonB-dependent receptor family.</text>
</comment>
<keyword evidence="2 7" id="KW-0813">Transport</keyword>
<evidence type="ECO:0000313" key="10">
    <source>
        <dbReference type="EMBL" id="SEK38598.1"/>
    </source>
</evidence>
<feature type="chain" id="PRO_5011743122" evidence="8">
    <location>
        <begin position="29"/>
        <end position="1164"/>
    </location>
</feature>
<evidence type="ECO:0000256" key="5">
    <source>
        <dbReference type="ARBA" id="ARBA00023136"/>
    </source>
</evidence>
<keyword evidence="3 7" id="KW-1134">Transmembrane beta strand</keyword>
<dbReference type="InterPro" id="IPR012910">
    <property type="entry name" value="Plug_dom"/>
</dbReference>
<dbReference type="Pfam" id="PF13715">
    <property type="entry name" value="CarbopepD_reg_2"/>
    <property type="match status" value="1"/>
</dbReference>
<dbReference type="InterPro" id="IPR008969">
    <property type="entry name" value="CarboxyPept-like_regulatory"/>
</dbReference>
<dbReference type="SUPFAM" id="SSF56935">
    <property type="entry name" value="Porins"/>
    <property type="match status" value="1"/>
</dbReference>
<keyword evidence="6 7" id="KW-0998">Cell outer membrane</keyword>
<evidence type="ECO:0000256" key="1">
    <source>
        <dbReference type="ARBA" id="ARBA00004571"/>
    </source>
</evidence>
<evidence type="ECO:0000256" key="7">
    <source>
        <dbReference type="PROSITE-ProRule" id="PRU01360"/>
    </source>
</evidence>
<dbReference type="PROSITE" id="PS52016">
    <property type="entry name" value="TONB_DEPENDENT_REC_3"/>
    <property type="match status" value="1"/>
</dbReference>
<accession>A0A1H7GKI5</accession>
<dbReference type="Gene3D" id="2.40.170.20">
    <property type="entry name" value="TonB-dependent receptor, beta-barrel domain"/>
    <property type="match status" value="1"/>
</dbReference>
<evidence type="ECO:0000259" key="9">
    <source>
        <dbReference type="SMART" id="SM00965"/>
    </source>
</evidence>
<dbReference type="NCBIfam" id="TIGR04056">
    <property type="entry name" value="OMP_RagA_SusC"/>
    <property type="match status" value="1"/>
</dbReference>
<reference evidence="10 11" key="1">
    <citation type="submission" date="2016-10" db="EMBL/GenBank/DDBJ databases">
        <authorList>
            <person name="de Groot N.N."/>
        </authorList>
    </citation>
    <scope>NUCLEOTIDE SEQUENCE [LARGE SCALE GENOMIC DNA]</scope>
    <source>
        <strain evidence="10 11">DSM 21039</strain>
    </source>
</reference>
<keyword evidence="4 7" id="KW-0812">Transmembrane</keyword>
<name>A0A1H7GKI5_9BACT</name>
<evidence type="ECO:0000313" key="11">
    <source>
        <dbReference type="Proteomes" id="UP000198984"/>
    </source>
</evidence>
<keyword evidence="5 7" id="KW-0472">Membrane</keyword>
<dbReference type="Gene3D" id="2.170.130.10">
    <property type="entry name" value="TonB-dependent receptor, plug domain"/>
    <property type="match status" value="1"/>
</dbReference>
<dbReference type="NCBIfam" id="TIGR04057">
    <property type="entry name" value="SusC_RagA_signa"/>
    <property type="match status" value="1"/>
</dbReference>
<dbReference type="SUPFAM" id="SSF49464">
    <property type="entry name" value="Carboxypeptidase regulatory domain-like"/>
    <property type="match status" value="1"/>
</dbReference>
<feature type="signal peptide" evidence="8">
    <location>
        <begin position="1"/>
        <end position="28"/>
    </location>
</feature>
<dbReference type="Proteomes" id="UP000198984">
    <property type="component" value="Unassembled WGS sequence"/>
</dbReference>
<dbReference type="Gene3D" id="3.55.50.30">
    <property type="match status" value="1"/>
</dbReference>
<proteinExistence type="inferred from homology"/>
<dbReference type="Pfam" id="PF07715">
    <property type="entry name" value="Plug"/>
    <property type="match status" value="1"/>
</dbReference>
<evidence type="ECO:0000256" key="2">
    <source>
        <dbReference type="ARBA" id="ARBA00022448"/>
    </source>
</evidence>
<protein>
    <submittedName>
        <fullName evidence="10">TonB-linked outer membrane protein, SusC/RagA family</fullName>
    </submittedName>
</protein>
<evidence type="ECO:0000256" key="8">
    <source>
        <dbReference type="SAM" id="SignalP"/>
    </source>
</evidence>